<keyword evidence="2" id="KW-1185">Reference proteome</keyword>
<dbReference type="eggNOG" id="COG3615">
    <property type="taxonomic scope" value="Bacteria"/>
</dbReference>
<gene>
    <name evidence="1" type="ORF">METUNv1_02582</name>
</gene>
<evidence type="ECO:0008006" key="3">
    <source>
        <dbReference type="Google" id="ProtNLM"/>
    </source>
</evidence>
<protein>
    <recommendedName>
        <fullName evidence="3">DUF3565 domain-containing protein</fullName>
    </recommendedName>
</protein>
<dbReference type="EMBL" id="AFHG01000052">
    <property type="protein sequence ID" value="EGK71195.1"/>
    <property type="molecule type" value="Genomic_DNA"/>
</dbReference>
<dbReference type="AlphaFoldDB" id="F5RE64"/>
<dbReference type="InterPro" id="IPR021948">
    <property type="entry name" value="DUF3565"/>
</dbReference>
<dbReference type="Pfam" id="PF12088">
    <property type="entry name" value="DUF3565"/>
    <property type="match status" value="1"/>
</dbReference>
<evidence type="ECO:0000313" key="2">
    <source>
        <dbReference type="Proteomes" id="UP000005019"/>
    </source>
</evidence>
<dbReference type="RefSeq" id="WP_008062289.1">
    <property type="nucleotide sequence ID" value="NZ_AFHG01000052.1"/>
</dbReference>
<accession>F5RE64</accession>
<organism evidence="1 2">
    <name type="scientific">Methyloversatilis universalis (strain ATCC BAA-1314 / DSM 25237 / JCM 13912 / CCUG 52030 / FAM5)</name>
    <dbReference type="NCBI Taxonomy" id="1000565"/>
    <lineage>
        <taxon>Bacteria</taxon>
        <taxon>Pseudomonadati</taxon>
        <taxon>Pseudomonadota</taxon>
        <taxon>Betaproteobacteria</taxon>
        <taxon>Nitrosomonadales</taxon>
        <taxon>Sterolibacteriaceae</taxon>
        <taxon>Methyloversatilis</taxon>
    </lineage>
</organism>
<dbReference type="Proteomes" id="UP000005019">
    <property type="component" value="Unassembled WGS sequence"/>
</dbReference>
<dbReference type="STRING" id="1000565.METUNv1_02582"/>
<name>F5RE64_METUF</name>
<comment type="caution">
    <text evidence="1">The sequence shown here is derived from an EMBL/GenBank/DDBJ whole genome shotgun (WGS) entry which is preliminary data.</text>
</comment>
<dbReference type="OrthoDB" id="9799128at2"/>
<sequence>MKQPITGYLTDEEGHWVARLACGHRQHVRHLPPFINRPWVTSEAGRAAHLGALLDCPRCDAFEWPDHIVEQAGRRR</sequence>
<reference evidence="1 2" key="1">
    <citation type="journal article" date="2011" name="J. Bacteriol.">
        <title>Genome sequence of Methyloversatilis universalis FAM5T, a methylotrophic representative of the order Rhodocyclales.</title>
        <authorList>
            <person name="Kittichotirat W."/>
            <person name="Good N.M."/>
            <person name="Hall R."/>
            <person name="Bringel F."/>
            <person name="Lajus A."/>
            <person name="Medigue C."/>
            <person name="Smalley N.E."/>
            <person name="Beck D."/>
            <person name="Bumgarner R."/>
            <person name="Vuilleumier S."/>
            <person name="Kalyuzhnaya M.G."/>
        </authorList>
    </citation>
    <scope>NUCLEOTIDE SEQUENCE [LARGE SCALE GENOMIC DNA]</scope>
    <source>
        <strain evidence="2">ATCC BAA-1314 / JCM 13912 / FAM5</strain>
    </source>
</reference>
<evidence type="ECO:0000313" key="1">
    <source>
        <dbReference type="EMBL" id="EGK71195.1"/>
    </source>
</evidence>
<proteinExistence type="predicted"/>